<evidence type="ECO:0000313" key="2">
    <source>
        <dbReference type="Proteomes" id="UP000609879"/>
    </source>
</evidence>
<protein>
    <submittedName>
        <fullName evidence="1">Uncharacterized protein</fullName>
    </submittedName>
</protein>
<dbReference type="RefSeq" id="WP_275409973.1">
    <property type="nucleotide sequence ID" value="NZ_BAAABO010000028.1"/>
</dbReference>
<dbReference type="EMBL" id="BOMI01000145">
    <property type="protein sequence ID" value="GID78380.1"/>
    <property type="molecule type" value="Genomic_DNA"/>
</dbReference>
<sequence>MALTGLLLAVIVTTAGVSDNVIGTALLGQAATIHPILAKIWVDA</sequence>
<dbReference type="Proteomes" id="UP000609879">
    <property type="component" value="Unassembled WGS sequence"/>
</dbReference>
<accession>A0ABQ3YEE8</accession>
<reference evidence="1 2" key="1">
    <citation type="submission" date="2021-01" db="EMBL/GenBank/DDBJ databases">
        <title>Whole genome shotgun sequence of Actinoplanes deccanensis NBRC 13994.</title>
        <authorList>
            <person name="Komaki H."/>
            <person name="Tamura T."/>
        </authorList>
    </citation>
    <scope>NUCLEOTIDE SEQUENCE [LARGE SCALE GENOMIC DNA]</scope>
    <source>
        <strain evidence="1 2">NBRC 13994</strain>
    </source>
</reference>
<comment type="caution">
    <text evidence="1">The sequence shown here is derived from an EMBL/GenBank/DDBJ whole genome shotgun (WGS) entry which is preliminary data.</text>
</comment>
<organism evidence="1 2">
    <name type="scientific">Paractinoplanes deccanensis</name>
    <dbReference type="NCBI Taxonomy" id="113561"/>
    <lineage>
        <taxon>Bacteria</taxon>
        <taxon>Bacillati</taxon>
        <taxon>Actinomycetota</taxon>
        <taxon>Actinomycetes</taxon>
        <taxon>Micromonosporales</taxon>
        <taxon>Micromonosporaceae</taxon>
        <taxon>Paractinoplanes</taxon>
    </lineage>
</organism>
<proteinExistence type="predicted"/>
<keyword evidence="2" id="KW-1185">Reference proteome</keyword>
<name>A0ABQ3YEE8_9ACTN</name>
<evidence type="ECO:0000313" key="1">
    <source>
        <dbReference type="EMBL" id="GID78380.1"/>
    </source>
</evidence>
<gene>
    <name evidence="1" type="ORF">Ade02nite_70210</name>
</gene>